<accession>A0AAV6VKC4</accession>
<evidence type="ECO:0000313" key="2">
    <source>
        <dbReference type="Proteomes" id="UP000827092"/>
    </source>
</evidence>
<evidence type="ECO:0000313" key="1">
    <source>
        <dbReference type="EMBL" id="KAG8196001.1"/>
    </source>
</evidence>
<gene>
    <name evidence="1" type="ORF">JTE90_028972</name>
</gene>
<comment type="caution">
    <text evidence="1">The sequence shown here is derived from an EMBL/GenBank/DDBJ whole genome shotgun (WGS) entry which is preliminary data.</text>
</comment>
<proteinExistence type="predicted"/>
<keyword evidence="2" id="KW-1185">Reference proteome</keyword>
<organism evidence="1 2">
    <name type="scientific">Oedothorax gibbosus</name>
    <dbReference type="NCBI Taxonomy" id="931172"/>
    <lineage>
        <taxon>Eukaryota</taxon>
        <taxon>Metazoa</taxon>
        <taxon>Ecdysozoa</taxon>
        <taxon>Arthropoda</taxon>
        <taxon>Chelicerata</taxon>
        <taxon>Arachnida</taxon>
        <taxon>Araneae</taxon>
        <taxon>Araneomorphae</taxon>
        <taxon>Entelegynae</taxon>
        <taxon>Araneoidea</taxon>
        <taxon>Linyphiidae</taxon>
        <taxon>Erigoninae</taxon>
        <taxon>Oedothorax</taxon>
    </lineage>
</organism>
<dbReference type="EMBL" id="JAFNEN010000075">
    <property type="protein sequence ID" value="KAG8196001.1"/>
    <property type="molecule type" value="Genomic_DNA"/>
</dbReference>
<name>A0AAV6VKC4_9ARAC</name>
<dbReference type="Proteomes" id="UP000827092">
    <property type="component" value="Unassembled WGS sequence"/>
</dbReference>
<sequence>MKRDEKKNPVLSNKTTHWCCEDYFSELYYVSIGRGHGELLAVAFDKRCQKIKAVVVPHRFECQKKTPCTQPERKGALKRRRIALVQEGISAAAIPSAPTTPSTSVASYCDEEHLASVEDKAIHVKMVKPFRSKSTNTDVPNTKNVACSPIKMYAPNPILQNACSGIQPDKFEIEEVAYSDSASDIECPEIVQKILVLRIKMCALLSTRNI</sequence>
<dbReference type="AlphaFoldDB" id="A0AAV6VKC4"/>
<reference evidence="1 2" key="1">
    <citation type="journal article" date="2022" name="Nat. Ecol. Evol.">
        <title>A masculinizing supergene underlies an exaggerated male reproductive morph in a spider.</title>
        <authorList>
            <person name="Hendrickx F."/>
            <person name="De Corte Z."/>
            <person name="Sonet G."/>
            <person name="Van Belleghem S.M."/>
            <person name="Kostlbacher S."/>
            <person name="Vangestel C."/>
        </authorList>
    </citation>
    <scope>NUCLEOTIDE SEQUENCE [LARGE SCALE GENOMIC DNA]</scope>
    <source>
        <strain evidence="1">W744_W776</strain>
    </source>
</reference>
<protein>
    <submittedName>
        <fullName evidence="1">Uncharacterized protein</fullName>
    </submittedName>
</protein>